<dbReference type="Pfam" id="PF01992">
    <property type="entry name" value="vATP-synt_AC39"/>
    <property type="match status" value="1"/>
</dbReference>
<dbReference type="GO" id="GO:0033179">
    <property type="term" value="C:proton-transporting V-type ATPase, V0 domain"/>
    <property type="evidence" value="ECO:0007669"/>
    <property type="project" value="InterPro"/>
</dbReference>
<dbReference type="KEGG" id="mez:Mtc_2336"/>
<dbReference type="InterPro" id="IPR050873">
    <property type="entry name" value="V-ATPase_V0D/AC39_subunit"/>
</dbReference>
<dbReference type="InterPro" id="IPR002843">
    <property type="entry name" value="ATPase_V0-cplx_csu/dsu"/>
</dbReference>
<dbReference type="InterPro" id="IPR044911">
    <property type="entry name" value="V-type_ATPase_csu/dsu_dom_3"/>
</dbReference>
<evidence type="ECO:0000313" key="8">
    <source>
        <dbReference type="Proteomes" id="UP000005233"/>
    </source>
</evidence>
<accession>H8I4X5</accession>
<dbReference type="eggNOG" id="arCOG02459">
    <property type="taxonomic scope" value="Archaea"/>
</dbReference>
<keyword evidence="6" id="KW-1003">Cell membrane</keyword>
<evidence type="ECO:0000313" key="7">
    <source>
        <dbReference type="EMBL" id="AFD01069.1"/>
    </source>
</evidence>
<keyword evidence="8" id="KW-1185">Reference proteome</keyword>
<dbReference type="GO" id="GO:0005886">
    <property type="term" value="C:plasma membrane"/>
    <property type="evidence" value="ECO:0007669"/>
    <property type="project" value="UniProtKB-SubCell"/>
</dbReference>
<dbReference type="STRING" id="1041930.Mtc_2336"/>
<gene>
    <name evidence="7" type="primary">atpC-2</name>
    <name evidence="6" type="synonym">atpC</name>
    <name evidence="7" type="ordered locus">Mtc_2336</name>
</gene>
<dbReference type="GO" id="GO:0005524">
    <property type="term" value="F:ATP binding"/>
    <property type="evidence" value="ECO:0007669"/>
    <property type="project" value="UniProtKB-UniRule"/>
</dbReference>
<evidence type="ECO:0000256" key="3">
    <source>
        <dbReference type="ARBA" id="ARBA00022781"/>
    </source>
</evidence>
<dbReference type="RefSeq" id="WP_014406900.1">
    <property type="nucleotide sequence ID" value="NC_017034.1"/>
</dbReference>
<keyword evidence="4 6" id="KW-0406">Ion transport</keyword>
<keyword evidence="2 6" id="KW-0813">Transport</keyword>
<dbReference type="Gene3D" id="1.20.1690.10">
    <property type="entry name" value="V-type ATP synthase subunit C domain"/>
    <property type="match status" value="2"/>
</dbReference>
<dbReference type="PANTHER" id="PTHR38682">
    <property type="entry name" value="V-TYPE ATP SYNTHASE SUBUNIT C"/>
    <property type="match status" value="1"/>
</dbReference>
<keyword evidence="6" id="KW-0472">Membrane</keyword>
<reference evidence="7 8" key="1">
    <citation type="journal article" date="2012" name="J. Bacteriol.">
        <title>Complete genome sequence of a thermophilic methanogen, Methanocella conradii HZ254, isolated from Chinese rice field soil.</title>
        <authorList>
            <person name="Lu Z."/>
            <person name="Lu Y."/>
        </authorList>
    </citation>
    <scope>NUCLEOTIDE SEQUENCE [LARGE SCALE GENOMIC DNA]</scope>
    <source>
        <strain evidence="8">DSM 24694 / JCM 17849 / CGMCC 1.5162 / HZ254</strain>
    </source>
</reference>
<dbReference type="InterPro" id="IPR036079">
    <property type="entry name" value="ATPase_csu/dsu_sf"/>
</dbReference>
<evidence type="ECO:0000256" key="1">
    <source>
        <dbReference type="ARBA" id="ARBA00006709"/>
    </source>
</evidence>
<dbReference type="SUPFAM" id="SSF103486">
    <property type="entry name" value="V-type ATP synthase subunit C"/>
    <property type="match status" value="1"/>
</dbReference>
<dbReference type="GO" id="GO:0046961">
    <property type="term" value="F:proton-transporting ATPase activity, rotational mechanism"/>
    <property type="evidence" value="ECO:0007669"/>
    <property type="project" value="InterPro"/>
</dbReference>
<dbReference type="Proteomes" id="UP000005233">
    <property type="component" value="Chromosome"/>
</dbReference>
<evidence type="ECO:0000256" key="2">
    <source>
        <dbReference type="ARBA" id="ARBA00022448"/>
    </source>
</evidence>
<dbReference type="PANTHER" id="PTHR38682:SF1">
    <property type="entry name" value="V-TYPE ATP SYNTHASE SUBUNIT C"/>
    <property type="match status" value="1"/>
</dbReference>
<dbReference type="GO" id="GO:0042777">
    <property type="term" value="P:proton motive force-driven plasma membrane ATP synthesis"/>
    <property type="evidence" value="ECO:0007669"/>
    <property type="project" value="UniProtKB-UniRule"/>
</dbReference>
<keyword evidence="5 6" id="KW-0066">ATP synthesis</keyword>
<sequence length="349" mass="39994">MDYGYLNARIRGMKGRLLDRKALDDLVLKPDVDSLTAAMEKTPYRQDVEEAGVKYSGVYRLEYALRRNFTRTFTRISELVRGEDGEKYLNVFLKRWDVQNVKTILRGKSIHAASEEIFECLLPVGSLDEASLSEMIKQPDVKSVIDLMAAWDIEYARPLMQAFSQYQSDKSLIPLDVALDRYHYEQALGSLKKNNYDAMVVRELLATQIDIINIKSALRMVRDRVSPEEAKVYFIEGGKKLDEDFLLSMINAKSVEGALKLLEPTHYSFLKSAPEESLKKEKISDLEKMLDKYLILKGISAYRGDPLSIAILVGFFWAKYNEVTNLRIIARCKTVGMSEEQVRKELIYA</sequence>
<comment type="subcellular location">
    <subcellularLocation>
        <location evidence="6">Cell membrane</location>
        <topology evidence="6">Peripheral membrane protein</topology>
    </subcellularLocation>
</comment>
<comment type="function">
    <text evidence="6">Component of the A-type ATP synthase that produces ATP from ADP in the presence of a proton gradient across the membrane.</text>
</comment>
<dbReference type="GeneID" id="11972511"/>
<evidence type="ECO:0000256" key="5">
    <source>
        <dbReference type="ARBA" id="ARBA00023310"/>
    </source>
</evidence>
<name>H8I4X5_METCZ</name>
<dbReference type="GO" id="GO:0046933">
    <property type="term" value="F:proton-transporting ATP synthase activity, rotational mechanism"/>
    <property type="evidence" value="ECO:0007669"/>
    <property type="project" value="UniProtKB-UniRule"/>
</dbReference>
<evidence type="ECO:0000256" key="4">
    <source>
        <dbReference type="ARBA" id="ARBA00023065"/>
    </source>
</evidence>
<keyword evidence="3 6" id="KW-0375">Hydrogen ion transport</keyword>
<dbReference type="GO" id="GO:0016787">
    <property type="term" value="F:hydrolase activity"/>
    <property type="evidence" value="ECO:0007669"/>
    <property type="project" value="UniProtKB-KW"/>
</dbReference>
<dbReference type="OrthoDB" id="4272at2157"/>
<dbReference type="InterPro" id="IPR035067">
    <property type="entry name" value="V-type_ATPase_csu/dsu"/>
</dbReference>
<comment type="similarity">
    <text evidence="1 6">Belongs to the V-ATPase V0D/AC39 subunit family.</text>
</comment>
<keyword evidence="7" id="KW-0378">Hydrolase</keyword>
<organism evidence="7 8">
    <name type="scientific">Methanocella conradii (strain DSM 24694 / JCM 17849 / CGMCC 1.5162 / HZ254)</name>
    <dbReference type="NCBI Taxonomy" id="1041930"/>
    <lineage>
        <taxon>Archaea</taxon>
        <taxon>Methanobacteriati</taxon>
        <taxon>Methanobacteriota</taxon>
        <taxon>Stenosarchaea group</taxon>
        <taxon>Methanomicrobia</taxon>
        <taxon>Methanocellales</taxon>
        <taxon>Methanocellaceae</taxon>
        <taxon>Methanocella</taxon>
    </lineage>
</organism>
<dbReference type="EMBL" id="CP003243">
    <property type="protein sequence ID" value="AFD01069.1"/>
    <property type="molecule type" value="Genomic_DNA"/>
</dbReference>
<evidence type="ECO:0000256" key="6">
    <source>
        <dbReference type="HAMAP-Rule" id="MF_00314"/>
    </source>
</evidence>
<proteinExistence type="inferred from homology"/>
<dbReference type="HOGENOM" id="CLU_059311_0_1_2"/>
<dbReference type="AlphaFoldDB" id="H8I4X5"/>
<dbReference type="Gene3D" id="1.10.132.50">
    <property type="entry name" value="ATP synthase (C/AC39) subunit, domain 3"/>
    <property type="match status" value="1"/>
</dbReference>
<comment type="subunit">
    <text evidence="6">Has multiple subunits with at least A(3), B(3), C, D, E, F, H, I and proteolipid K(x).</text>
</comment>
<dbReference type="InterPro" id="IPR014272">
    <property type="entry name" value="ATPase_V0-cplx_csu"/>
</dbReference>
<dbReference type="HAMAP" id="MF_00314">
    <property type="entry name" value="ATP_synth_C_arch"/>
    <property type="match status" value="1"/>
</dbReference>
<protein>
    <recommendedName>
        <fullName evidence="6">A-type ATP synthase subunit C</fullName>
    </recommendedName>
</protein>